<reference evidence="1 2" key="1">
    <citation type="submission" date="2018-08" db="EMBL/GenBank/DDBJ databases">
        <title>Chryseobacterium nematophagum: a novel matrix digesting pathogen of nematodes.</title>
        <authorList>
            <person name="Page A."/>
            <person name="Roberts M."/>
            <person name="Felix M.-A."/>
            <person name="Weir W."/>
        </authorList>
    </citation>
    <scope>NUCLEOTIDE SEQUENCE [LARGE SCALE GENOMIC DNA]</scope>
    <source>
        <strain evidence="1 2">JUb275</strain>
    </source>
</reference>
<evidence type="ECO:0000313" key="1">
    <source>
        <dbReference type="EMBL" id="RMZ61287.1"/>
    </source>
</evidence>
<evidence type="ECO:0008006" key="3">
    <source>
        <dbReference type="Google" id="ProtNLM"/>
    </source>
</evidence>
<name>A0A3M7LFP4_9FLAO</name>
<keyword evidence="2" id="KW-1185">Reference proteome</keyword>
<dbReference type="AlphaFoldDB" id="A0A3M7LFP4"/>
<accession>A0A3M7LFP4</accession>
<dbReference type="RefSeq" id="WP_122545281.1">
    <property type="nucleotide sequence ID" value="NZ_QWIV01000003.1"/>
</dbReference>
<gene>
    <name evidence="1" type="ORF">D1632_00300</name>
</gene>
<sequence>MRKLLILFIPLLLTSCKKEIKSTEGSIDLFTNVYYNASKGLNNYRQFYISKMDYKNDTILEFVPNVAFPTMMDKITFIKNDSFHKPVEYIEGKSTAFMKMTASKPVSVYKKPFGSKWVNFPIFGYDKRVKMNDTILYGNNEFSRFKTIQGKVLTIFYIKKTDTILPYSLNKIADKDYKGRLERIDSYDKEKDIFTTLVLVPRKKISDDGKELFSFNQKLNSVLNKFENQKSK</sequence>
<dbReference type="PROSITE" id="PS51257">
    <property type="entry name" value="PROKAR_LIPOPROTEIN"/>
    <property type="match status" value="1"/>
</dbReference>
<evidence type="ECO:0000313" key="2">
    <source>
        <dbReference type="Proteomes" id="UP000267524"/>
    </source>
</evidence>
<protein>
    <recommendedName>
        <fullName evidence="3">Lipoprotein</fullName>
    </recommendedName>
</protein>
<proteinExistence type="predicted"/>
<organism evidence="1 2">
    <name type="scientific">Chryseobacterium nematophagum</name>
    <dbReference type="NCBI Taxonomy" id="2305228"/>
    <lineage>
        <taxon>Bacteria</taxon>
        <taxon>Pseudomonadati</taxon>
        <taxon>Bacteroidota</taxon>
        <taxon>Flavobacteriia</taxon>
        <taxon>Flavobacteriales</taxon>
        <taxon>Weeksellaceae</taxon>
        <taxon>Chryseobacterium group</taxon>
        <taxon>Chryseobacterium</taxon>
    </lineage>
</organism>
<dbReference type="Proteomes" id="UP000267524">
    <property type="component" value="Unassembled WGS sequence"/>
</dbReference>
<comment type="caution">
    <text evidence="1">The sequence shown here is derived from an EMBL/GenBank/DDBJ whole genome shotgun (WGS) entry which is preliminary data.</text>
</comment>
<dbReference type="EMBL" id="QWIV01000003">
    <property type="protein sequence ID" value="RMZ61287.1"/>
    <property type="molecule type" value="Genomic_DNA"/>
</dbReference>